<dbReference type="Pfam" id="PF08448">
    <property type="entry name" value="PAS_4"/>
    <property type="match status" value="1"/>
</dbReference>
<evidence type="ECO:0000259" key="11">
    <source>
        <dbReference type="PROSITE" id="PS50113"/>
    </source>
</evidence>
<dbReference type="InterPro" id="IPR050482">
    <property type="entry name" value="Sensor_HK_TwoCompSys"/>
</dbReference>
<feature type="transmembrane region" description="Helical" evidence="9">
    <location>
        <begin position="206"/>
        <end position="228"/>
    </location>
</feature>
<dbReference type="Pfam" id="PF02518">
    <property type="entry name" value="HATPase_c"/>
    <property type="match status" value="1"/>
</dbReference>
<evidence type="ECO:0000313" key="12">
    <source>
        <dbReference type="EMBL" id="KKM79012.1"/>
    </source>
</evidence>
<dbReference type="SUPFAM" id="SSF55874">
    <property type="entry name" value="ATPase domain of HSP90 chaperone/DNA topoisomerase II/histidine kinase"/>
    <property type="match status" value="1"/>
</dbReference>
<keyword evidence="9" id="KW-1133">Transmembrane helix</keyword>
<evidence type="ECO:0000259" key="10">
    <source>
        <dbReference type="PROSITE" id="PS50112"/>
    </source>
</evidence>
<dbReference type="GO" id="GO:0016020">
    <property type="term" value="C:membrane"/>
    <property type="evidence" value="ECO:0007669"/>
    <property type="project" value="InterPro"/>
</dbReference>
<dbReference type="PANTHER" id="PTHR24421:SF10">
    <property type="entry name" value="NITRATE_NITRITE SENSOR PROTEIN NARQ"/>
    <property type="match status" value="1"/>
</dbReference>
<comment type="catalytic activity">
    <reaction evidence="1">
        <text>ATP + protein L-histidine = ADP + protein N-phospho-L-histidine.</text>
        <dbReference type="EC" id="2.7.13.3"/>
    </reaction>
</comment>
<dbReference type="InterPro" id="IPR000014">
    <property type="entry name" value="PAS"/>
</dbReference>
<evidence type="ECO:0000256" key="6">
    <source>
        <dbReference type="ARBA" id="ARBA00022777"/>
    </source>
</evidence>
<comment type="caution">
    <text evidence="12">The sequence shown here is derived from an EMBL/GenBank/DDBJ whole genome shotgun (WGS) entry which is preliminary data.</text>
</comment>
<dbReference type="InterPro" id="IPR001610">
    <property type="entry name" value="PAC"/>
</dbReference>
<feature type="domain" description="PAC" evidence="11">
    <location>
        <begin position="340"/>
        <end position="392"/>
    </location>
</feature>
<dbReference type="Pfam" id="PF07730">
    <property type="entry name" value="HisKA_3"/>
    <property type="match status" value="1"/>
</dbReference>
<dbReference type="SUPFAM" id="SSF55785">
    <property type="entry name" value="PYP-like sensor domain (PAS domain)"/>
    <property type="match status" value="1"/>
</dbReference>
<dbReference type="InterPro" id="IPR036890">
    <property type="entry name" value="HATPase_C_sf"/>
</dbReference>
<dbReference type="Gene3D" id="3.30.450.20">
    <property type="entry name" value="PAS domain"/>
    <property type="match status" value="1"/>
</dbReference>
<dbReference type="InterPro" id="IPR035965">
    <property type="entry name" value="PAS-like_dom_sf"/>
</dbReference>
<feature type="coiled-coil region" evidence="8">
    <location>
        <begin position="242"/>
        <end position="269"/>
    </location>
</feature>
<dbReference type="Gene3D" id="3.30.565.10">
    <property type="entry name" value="Histidine kinase-like ATPase, C-terminal domain"/>
    <property type="match status" value="1"/>
</dbReference>
<dbReference type="SMART" id="SM00091">
    <property type="entry name" value="PAS"/>
    <property type="match status" value="1"/>
</dbReference>
<dbReference type="InterPro" id="IPR000700">
    <property type="entry name" value="PAS-assoc_C"/>
</dbReference>
<dbReference type="CDD" id="cd00130">
    <property type="entry name" value="PAS"/>
    <property type="match status" value="1"/>
</dbReference>
<keyword evidence="3" id="KW-0597">Phosphoprotein</keyword>
<gene>
    <name evidence="12" type="ORF">LCGC14_1354250</name>
</gene>
<organism evidence="12">
    <name type="scientific">marine sediment metagenome</name>
    <dbReference type="NCBI Taxonomy" id="412755"/>
    <lineage>
        <taxon>unclassified sequences</taxon>
        <taxon>metagenomes</taxon>
        <taxon>ecological metagenomes</taxon>
    </lineage>
</organism>
<dbReference type="GO" id="GO:0005524">
    <property type="term" value="F:ATP binding"/>
    <property type="evidence" value="ECO:0007669"/>
    <property type="project" value="UniProtKB-KW"/>
</dbReference>
<dbReference type="InterPro" id="IPR011712">
    <property type="entry name" value="Sig_transdc_His_kin_sub3_dim/P"/>
</dbReference>
<sequence length="601" mass="67142">MTIEVFDKAHKDRTAEPSFYLSRYFQLTSAVAIVIILTVAVLGLRIVFRKFILREAEKDAIRISTALRDLEIRQFIQGNAEKGQSLSIPQDQLPKLDQRIRIFLAPFDIVKIKVFNTESKIIYSTDSKIIGRLDPNNTKLATALSGVSISTYESKDRVWDLDDEERKDVAIVETYVPVRSPDGRILGAFEVYKDVTRDLATTSNELLRAGVVLSVTVLSVFGVLMLVIHRATQTINFRTADLVATNEQLQREIAQRKRIEQSLRETQERFGDFFENAPVGFHIFGPDRVIIDINAAELQMIGYTKDEIVGKKTWADLIIPEQRTDFERHWREITTKGEVRDLNYVLVHKDGQHVDVLLNASARFDGKGHLINTRGSVLNVTERKRLEKQLLSIIERERRRIGQELHDSIGQQLTGIEFMTEVLEQKLSSRSLTEASYAGRITSLVSQATGQVRDLAKGLNPLDLDASNLLPALEALAATTEQLFGLSCTFGRGTVVPINDTSLAINLYRIAQEAITNAIRHGKAKNIRIELVSNPLESVLTVKSDGLDFPDIPDTNKGMGLRIMDYRAEIIGGSLSIRKGADGGAIVACVFPNRGAHHDGG</sequence>
<dbReference type="EMBL" id="LAZR01008398">
    <property type="protein sequence ID" value="KKM79012.1"/>
    <property type="molecule type" value="Genomic_DNA"/>
</dbReference>
<dbReference type="EC" id="2.7.13.3" evidence="2"/>
<keyword evidence="5" id="KW-0547">Nucleotide-binding</keyword>
<evidence type="ECO:0000256" key="1">
    <source>
        <dbReference type="ARBA" id="ARBA00000085"/>
    </source>
</evidence>
<dbReference type="Gene3D" id="1.20.5.1930">
    <property type="match status" value="1"/>
</dbReference>
<feature type="domain" description="PAS" evidence="10">
    <location>
        <begin position="266"/>
        <end position="337"/>
    </location>
</feature>
<dbReference type="AlphaFoldDB" id="A0A0F9NC96"/>
<keyword evidence="9" id="KW-0812">Transmembrane</keyword>
<dbReference type="GO" id="GO:0000155">
    <property type="term" value="F:phosphorelay sensor kinase activity"/>
    <property type="evidence" value="ECO:0007669"/>
    <property type="project" value="InterPro"/>
</dbReference>
<keyword evidence="8" id="KW-0175">Coiled coil</keyword>
<evidence type="ECO:0000256" key="5">
    <source>
        <dbReference type="ARBA" id="ARBA00022741"/>
    </source>
</evidence>
<keyword evidence="6" id="KW-0418">Kinase</keyword>
<dbReference type="PROSITE" id="PS50113">
    <property type="entry name" value="PAC"/>
    <property type="match status" value="1"/>
</dbReference>
<dbReference type="PROSITE" id="PS50112">
    <property type="entry name" value="PAS"/>
    <property type="match status" value="1"/>
</dbReference>
<dbReference type="PANTHER" id="PTHR24421">
    <property type="entry name" value="NITRATE/NITRITE SENSOR PROTEIN NARX-RELATED"/>
    <property type="match status" value="1"/>
</dbReference>
<dbReference type="InterPro" id="IPR003594">
    <property type="entry name" value="HATPase_dom"/>
</dbReference>
<proteinExistence type="predicted"/>
<evidence type="ECO:0000256" key="4">
    <source>
        <dbReference type="ARBA" id="ARBA00022679"/>
    </source>
</evidence>
<name>A0A0F9NC96_9ZZZZ</name>
<dbReference type="NCBIfam" id="TIGR00229">
    <property type="entry name" value="sensory_box"/>
    <property type="match status" value="1"/>
</dbReference>
<dbReference type="GO" id="GO:0046983">
    <property type="term" value="F:protein dimerization activity"/>
    <property type="evidence" value="ECO:0007669"/>
    <property type="project" value="InterPro"/>
</dbReference>
<evidence type="ECO:0000256" key="3">
    <source>
        <dbReference type="ARBA" id="ARBA00022553"/>
    </source>
</evidence>
<evidence type="ECO:0000256" key="9">
    <source>
        <dbReference type="SAM" id="Phobius"/>
    </source>
</evidence>
<dbReference type="InterPro" id="IPR013656">
    <property type="entry name" value="PAS_4"/>
</dbReference>
<feature type="transmembrane region" description="Helical" evidence="9">
    <location>
        <begin position="24"/>
        <end position="48"/>
    </location>
</feature>
<evidence type="ECO:0000256" key="2">
    <source>
        <dbReference type="ARBA" id="ARBA00012438"/>
    </source>
</evidence>
<evidence type="ECO:0000256" key="7">
    <source>
        <dbReference type="ARBA" id="ARBA00022840"/>
    </source>
</evidence>
<reference evidence="12" key="1">
    <citation type="journal article" date="2015" name="Nature">
        <title>Complex archaea that bridge the gap between prokaryotes and eukaryotes.</title>
        <authorList>
            <person name="Spang A."/>
            <person name="Saw J.H."/>
            <person name="Jorgensen S.L."/>
            <person name="Zaremba-Niedzwiedzka K."/>
            <person name="Martijn J."/>
            <person name="Lind A.E."/>
            <person name="van Eijk R."/>
            <person name="Schleper C."/>
            <person name="Guy L."/>
            <person name="Ettema T.J."/>
        </authorList>
    </citation>
    <scope>NUCLEOTIDE SEQUENCE</scope>
</reference>
<evidence type="ECO:0000256" key="8">
    <source>
        <dbReference type="SAM" id="Coils"/>
    </source>
</evidence>
<protein>
    <recommendedName>
        <fullName evidence="2">histidine kinase</fullName>
        <ecNumber evidence="2">2.7.13.3</ecNumber>
    </recommendedName>
</protein>
<dbReference type="SMART" id="SM00086">
    <property type="entry name" value="PAC"/>
    <property type="match status" value="1"/>
</dbReference>
<dbReference type="CDD" id="cd16917">
    <property type="entry name" value="HATPase_UhpB-NarQ-NarX-like"/>
    <property type="match status" value="1"/>
</dbReference>
<accession>A0A0F9NC96</accession>
<keyword evidence="4" id="KW-0808">Transferase</keyword>
<keyword evidence="9" id="KW-0472">Membrane</keyword>
<keyword evidence="7" id="KW-0067">ATP-binding</keyword>